<dbReference type="PANTHER" id="PTHR24366:SF96">
    <property type="entry name" value="LEUCINE RICH REPEAT CONTAINING 53"/>
    <property type="match status" value="1"/>
</dbReference>
<evidence type="ECO:0008006" key="8">
    <source>
        <dbReference type="Google" id="ProtNLM"/>
    </source>
</evidence>
<keyword evidence="7" id="KW-1185">Reference proteome</keyword>
<evidence type="ECO:0000256" key="5">
    <source>
        <dbReference type="SAM" id="SignalP"/>
    </source>
</evidence>
<dbReference type="OrthoDB" id="676979at2759"/>
<dbReference type="Proteomes" id="UP001107558">
    <property type="component" value="Chromosome 2"/>
</dbReference>
<dbReference type="PANTHER" id="PTHR24366">
    <property type="entry name" value="IG(IMMUNOGLOBULIN) AND LRR(LEUCINE RICH REPEAT) DOMAINS"/>
    <property type="match status" value="1"/>
</dbReference>
<gene>
    <name evidence="6" type="ORF">PVAND_006351</name>
</gene>
<dbReference type="SUPFAM" id="SSF52058">
    <property type="entry name" value="L domain-like"/>
    <property type="match status" value="1"/>
</dbReference>
<sequence>MFLLDKKVLFFSFFMISFSVCNTKVLDCLFNFSFKKAYTCVINDGYIFGDFHVNITNVAGHHYEYNTNIDVQAIQTKHNKYKLYYIPRNIEKFFKNIIAMDLNWCNIQAISEEDFKPFQYLQTISLFNNHISEILEDTFVYNKKLETIDLGNNDIYYIGPTTFSHLKKLKKLYLNMNVCISIDGKIEQEVLKIIKEIEEGKCVDEKIREINATILSTTIETQADPNINNHIKLYLWIVLVSLIIIVLFIIILAVKVIRKFKRIEEIERKVEELKRKSILEMREDLGHLYDEIQNQTSLTNNSF</sequence>
<keyword evidence="1" id="KW-0433">Leucine-rich repeat</keyword>
<feature type="transmembrane region" description="Helical" evidence="4">
    <location>
        <begin position="233"/>
        <end position="254"/>
    </location>
</feature>
<feature type="chain" id="PRO_5039893663" description="Leucine-rich repeat protein" evidence="5">
    <location>
        <begin position="24"/>
        <end position="303"/>
    </location>
</feature>
<protein>
    <recommendedName>
        <fullName evidence="8">Leucine-rich repeat protein</fullName>
    </recommendedName>
</protein>
<keyword evidence="5" id="KW-0732">Signal</keyword>
<keyword evidence="4" id="KW-0812">Transmembrane</keyword>
<keyword evidence="2" id="KW-0677">Repeat</keyword>
<dbReference type="Pfam" id="PF13855">
    <property type="entry name" value="LRR_8"/>
    <property type="match status" value="1"/>
</dbReference>
<evidence type="ECO:0000313" key="6">
    <source>
        <dbReference type="EMBL" id="KAG5676522.1"/>
    </source>
</evidence>
<evidence type="ECO:0000256" key="2">
    <source>
        <dbReference type="ARBA" id="ARBA00022737"/>
    </source>
</evidence>
<evidence type="ECO:0000256" key="4">
    <source>
        <dbReference type="SAM" id="Phobius"/>
    </source>
</evidence>
<evidence type="ECO:0000256" key="1">
    <source>
        <dbReference type="ARBA" id="ARBA00022614"/>
    </source>
</evidence>
<keyword evidence="4" id="KW-0472">Membrane</keyword>
<accession>A0A9J6C3D3</accession>
<name>A0A9J6C3D3_POLVA</name>
<dbReference type="AlphaFoldDB" id="A0A9J6C3D3"/>
<dbReference type="InterPro" id="IPR001611">
    <property type="entry name" value="Leu-rich_rpt"/>
</dbReference>
<keyword evidence="4" id="KW-1133">Transmembrane helix</keyword>
<proteinExistence type="predicted"/>
<organism evidence="6 7">
    <name type="scientific">Polypedilum vanderplanki</name>
    <name type="common">Sleeping chironomid midge</name>
    <dbReference type="NCBI Taxonomy" id="319348"/>
    <lineage>
        <taxon>Eukaryota</taxon>
        <taxon>Metazoa</taxon>
        <taxon>Ecdysozoa</taxon>
        <taxon>Arthropoda</taxon>
        <taxon>Hexapoda</taxon>
        <taxon>Insecta</taxon>
        <taxon>Pterygota</taxon>
        <taxon>Neoptera</taxon>
        <taxon>Endopterygota</taxon>
        <taxon>Diptera</taxon>
        <taxon>Nematocera</taxon>
        <taxon>Chironomoidea</taxon>
        <taxon>Chironomidae</taxon>
        <taxon>Chironominae</taxon>
        <taxon>Polypedilum</taxon>
        <taxon>Polypedilum</taxon>
    </lineage>
</organism>
<feature type="coiled-coil region" evidence="3">
    <location>
        <begin position="256"/>
        <end position="283"/>
    </location>
</feature>
<feature type="signal peptide" evidence="5">
    <location>
        <begin position="1"/>
        <end position="23"/>
    </location>
</feature>
<evidence type="ECO:0000256" key="3">
    <source>
        <dbReference type="SAM" id="Coils"/>
    </source>
</evidence>
<dbReference type="InterPro" id="IPR032675">
    <property type="entry name" value="LRR_dom_sf"/>
</dbReference>
<keyword evidence="3" id="KW-0175">Coiled coil</keyword>
<dbReference type="Gene3D" id="3.80.10.10">
    <property type="entry name" value="Ribonuclease Inhibitor"/>
    <property type="match status" value="1"/>
</dbReference>
<dbReference type="EMBL" id="JADBJN010000002">
    <property type="protein sequence ID" value="KAG5676522.1"/>
    <property type="molecule type" value="Genomic_DNA"/>
</dbReference>
<comment type="caution">
    <text evidence="6">The sequence shown here is derived from an EMBL/GenBank/DDBJ whole genome shotgun (WGS) entry which is preliminary data.</text>
</comment>
<evidence type="ECO:0000313" key="7">
    <source>
        <dbReference type="Proteomes" id="UP001107558"/>
    </source>
</evidence>
<reference evidence="6" key="1">
    <citation type="submission" date="2021-03" db="EMBL/GenBank/DDBJ databases">
        <title>Chromosome level genome of the anhydrobiotic midge Polypedilum vanderplanki.</title>
        <authorList>
            <person name="Yoshida Y."/>
            <person name="Kikawada T."/>
            <person name="Gusev O."/>
        </authorList>
    </citation>
    <scope>NUCLEOTIDE SEQUENCE</scope>
    <source>
        <strain evidence="6">NIAS01</strain>
        <tissue evidence="6">Whole body or cell culture</tissue>
    </source>
</reference>